<proteinExistence type="inferred from homology"/>
<keyword evidence="8" id="KW-0675">Receptor</keyword>
<dbReference type="GO" id="GO:0008528">
    <property type="term" value="F:G protein-coupled peptide receptor activity"/>
    <property type="evidence" value="ECO:0007669"/>
    <property type="project" value="TreeGrafter"/>
</dbReference>
<keyword evidence="3 10" id="KW-0812">Transmembrane</keyword>
<gene>
    <name evidence="13" type="ORF">NQ314_010679</name>
</gene>
<dbReference type="Proteomes" id="UP001162156">
    <property type="component" value="Unassembled WGS sequence"/>
</dbReference>
<keyword evidence="4 11" id="KW-0732">Signal</keyword>
<dbReference type="PANTHER" id="PTHR47154:SF2">
    <property type="entry name" value="G-PROTEIN COUPLED RECEPTOR MTH-RELATED"/>
    <property type="match status" value="1"/>
</dbReference>
<dbReference type="PROSITE" id="PS50261">
    <property type="entry name" value="G_PROTEIN_RECEP_F2_4"/>
    <property type="match status" value="1"/>
</dbReference>
<name>A0AAV8XNQ5_9CUCU</name>
<evidence type="ECO:0000256" key="5">
    <source>
        <dbReference type="ARBA" id="ARBA00022989"/>
    </source>
</evidence>
<keyword evidence="5 10" id="KW-1133">Transmembrane helix</keyword>
<dbReference type="InterPro" id="IPR017981">
    <property type="entry name" value="GPCR_2-like_7TM"/>
</dbReference>
<feature type="transmembrane region" description="Helical" evidence="10">
    <location>
        <begin position="253"/>
        <end position="279"/>
    </location>
</feature>
<evidence type="ECO:0000256" key="8">
    <source>
        <dbReference type="ARBA" id="ARBA00023170"/>
    </source>
</evidence>
<evidence type="ECO:0000256" key="3">
    <source>
        <dbReference type="ARBA" id="ARBA00022692"/>
    </source>
</evidence>
<dbReference type="GO" id="GO:0007166">
    <property type="term" value="P:cell surface receptor signaling pathway"/>
    <property type="evidence" value="ECO:0007669"/>
    <property type="project" value="InterPro"/>
</dbReference>
<evidence type="ECO:0000313" key="13">
    <source>
        <dbReference type="EMBL" id="KAJ8940518.1"/>
    </source>
</evidence>
<keyword evidence="6" id="KW-0297">G-protein coupled receptor</keyword>
<organism evidence="13 14">
    <name type="scientific">Rhamnusium bicolor</name>
    <dbReference type="NCBI Taxonomy" id="1586634"/>
    <lineage>
        <taxon>Eukaryota</taxon>
        <taxon>Metazoa</taxon>
        <taxon>Ecdysozoa</taxon>
        <taxon>Arthropoda</taxon>
        <taxon>Hexapoda</taxon>
        <taxon>Insecta</taxon>
        <taxon>Pterygota</taxon>
        <taxon>Neoptera</taxon>
        <taxon>Endopterygota</taxon>
        <taxon>Coleoptera</taxon>
        <taxon>Polyphaga</taxon>
        <taxon>Cucujiformia</taxon>
        <taxon>Chrysomeloidea</taxon>
        <taxon>Cerambycidae</taxon>
        <taxon>Lepturinae</taxon>
        <taxon>Rhagiini</taxon>
        <taxon>Rhamnusium</taxon>
    </lineage>
</organism>
<keyword evidence="9" id="KW-0807">Transducer</keyword>
<dbReference type="InterPro" id="IPR023311">
    <property type="entry name" value="Methusela_ecto_dom_2"/>
</dbReference>
<evidence type="ECO:0000313" key="14">
    <source>
        <dbReference type="Proteomes" id="UP001162156"/>
    </source>
</evidence>
<dbReference type="Gene3D" id="1.20.1070.10">
    <property type="entry name" value="Rhodopsin 7-helix transmembrane proteins"/>
    <property type="match status" value="1"/>
</dbReference>
<evidence type="ECO:0000256" key="11">
    <source>
        <dbReference type="SAM" id="SignalP"/>
    </source>
</evidence>
<keyword evidence="14" id="KW-1185">Reference proteome</keyword>
<reference evidence="13" key="1">
    <citation type="journal article" date="2023" name="Insect Mol. Biol.">
        <title>Genome sequencing provides insights into the evolution of gene families encoding plant cell wall-degrading enzymes in longhorned beetles.</title>
        <authorList>
            <person name="Shin N.R."/>
            <person name="Okamura Y."/>
            <person name="Kirsch R."/>
            <person name="Pauchet Y."/>
        </authorList>
    </citation>
    <scope>NUCLEOTIDE SEQUENCE</scope>
    <source>
        <strain evidence="13">RBIC_L_NR</strain>
    </source>
</reference>
<dbReference type="PANTHER" id="PTHR47154">
    <property type="entry name" value="G-PROTEIN COUPLED RECEPTOR MTH-RELATED"/>
    <property type="match status" value="1"/>
</dbReference>
<feature type="domain" description="G-protein coupled receptors family 2 profile 2" evidence="12">
    <location>
        <begin position="184"/>
        <end position="461"/>
    </location>
</feature>
<evidence type="ECO:0000256" key="7">
    <source>
        <dbReference type="ARBA" id="ARBA00023136"/>
    </source>
</evidence>
<comment type="similarity">
    <text evidence="2">Belongs to the G-protein coupled receptor 2 family. Mth subfamily.</text>
</comment>
<evidence type="ECO:0000256" key="10">
    <source>
        <dbReference type="SAM" id="Phobius"/>
    </source>
</evidence>
<sequence>MIINKERLLIIFIIRSSVCNSLNDDAIDLCSNNVVEYNHYNTVISDDCGCHDLCVKKCCRKGFYYYHNGNADNGQLISGCLKNDSMNFSVPIFDTVKKVTYVYDNFSVGLLNCVHQQVVEFNLDNSDTKPYFYIQQNGSLYYSYDKTIDSDTDYCADHQNGITTYYFCKDLDDPFLWIHVAVFLFLYLFLAKAIPIPFLLATFFVYAFLPERNIHKNALTFHIGCLILGNILLGVNQYYIIENDIICILSGYLTLYVLSASFFWMNVMCIDIWLAFSGLRGFSRQLQKENVIFIILSIYAWGSPGLILLVVGLLEIFSDPGTYYYPGIGRETCFLKGRKWLNSGLWIPEIETMLVILIVFNVILFILTSINVQKTRREAAILAQRGSARHTSTDDEKFTLYWNLLFIMGINPIINSHLVQFTARLVGWTTSPNISIYFTYHKDFAHAMYGIVIFIIFVCKRKIWKTIKDR</sequence>
<evidence type="ECO:0000256" key="1">
    <source>
        <dbReference type="ARBA" id="ARBA00004141"/>
    </source>
</evidence>
<feature type="transmembrane region" description="Helical" evidence="10">
    <location>
        <begin position="221"/>
        <end position="241"/>
    </location>
</feature>
<feature type="transmembrane region" description="Helical" evidence="10">
    <location>
        <begin position="443"/>
        <end position="460"/>
    </location>
</feature>
<dbReference type="EMBL" id="JANEYF010002974">
    <property type="protein sequence ID" value="KAJ8940518.1"/>
    <property type="molecule type" value="Genomic_DNA"/>
</dbReference>
<evidence type="ECO:0000256" key="4">
    <source>
        <dbReference type="ARBA" id="ARBA00022729"/>
    </source>
</evidence>
<evidence type="ECO:0000256" key="2">
    <source>
        <dbReference type="ARBA" id="ARBA00008979"/>
    </source>
</evidence>
<comment type="caution">
    <text evidence="13">The sequence shown here is derived from an EMBL/GenBank/DDBJ whole genome shotgun (WGS) entry which is preliminary data.</text>
</comment>
<dbReference type="Gene3D" id="2.170.180.11">
    <property type="entry name" value="Methuselah ectodomain, domain 2"/>
    <property type="match status" value="1"/>
</dbReference>
<dbReference type="CDD" id="cd15039">
    <property type="entry name" value="7tmB3_Methuselah-like"/>
    <property type="match status" value="1"/>
</dbReference>
<protein>
    <recommendedName>
        <fullName evidence="12">G-protein coupled receptors family 2 profile 2 domain-containing protein</fullName>
    </recommendedName>
</protein>
<dbReference type="GO" id="GO:0005886">
    <property type="term" value="C:plasma membrane"/>
    <property type="evidence" value="ECO:0007669"/>
    <property type="project" value="TreeGrafter"/>
</dbReference>
<feature type="transmembrane region" description="Helical" evidence="10">
    <location>
        <begin position="291"/>
        <end position="314"/>
    </location>
</feature>
<evidence type="ECO:0000259" key="12">
    <source>
        <dbReference type="PROSITE" id="PS50261"/>
    </source>
</evidence>
<feature type="signal peptide" evidence="11">
    <location>
        <begin position="1"/>
        <end position="21"/>
    </location>
</feature>
<comment type="subcellular location">
    <subcellularLocation>
        <location evidence="1">Membrane</location>
        <topology evidence="1">Multi-pass membrane protein</topology>
    </subcellularLocation>
</comment>
<feature type="transmembrane region" description="Helical" evidence="10">
    <location>
        <begin position="345"/>
        <end position="367"/>
    </location>
</feature>
<evidence type="ECO:0000256" key="6">
    <source>
        <dbReference type="ARBA" id="ARBA00023040"/>
    </source>
</evidence>
<feature type="transmembrane region" description="Helical" evidence="10">
    <location>
        <begin position="400"/>
        <end position="423"/>
    </location>
</feature>
<keyword evidence="7 10" id="KW-0472">Membrane</keyword>
<evidence type="ECO:0000256" key="9">
    <source>
        <dbReference type="ARBA" id="ARBA00023224"/>
    </source>
</evidence>
<dbReference type="AlphaFoldDB" id="A0AAV8XNQ5"/>
<dbReference type="InterPro" id="IPR051384">
    <property type="entry name" value="Mth_GPCR"/>
</dbReference>
<feature type="chain" id="PRO_5043933764" description="G-protein coupled receptors family 2 profile 2 domain-containing protein" evidence="11">
    <location>
        <begin position="22"/>
        <end position="470"/>
    </location>
</feature>
<feature type="transmembrane region" description="Helical" evidence="10">
    <location>
        <begin position="176"/>
        <end position="209"/>
    </location>
</feature>
<accession>A0AAV8XNQ5</accession>